<feature type="compositionally biased region" description="Low complexity" evidence="18">
    <location>
        <begin position="1135"/>
        <end position="1144"/>
    </location>
</feature>
<evidence type="ECO:0000256" key="12">
    <source>
        <dbReference type="ARBA" id="ARBA00022838"/>
    </source>
</evidence>
<feature type="region of interest" description="Disordered" evidence="18">
    <location>
        <begin position="234"/>
        <end position="294"/>
    </location>
</feature>
<evidence type="ECO:0000256" key="9">
    <source>
        <dbReference type="ARBA" id="ARBA00022701"/>
    </source>
</evidence>
<evidence type="ECO:0000256" key="14">
    <source>
        <dbReference type="ARBA" id="ARBA00023212"/>
    </source>
</evidence>
<dbReference type="InterPro" id="IPR016024">
    <property type="entry name" value="ARM-type_fold"/>
</dbReference>
<evidence type="ECO:0000256" key="7">
    <source>
        <dbReference type="ARBA" id="ARBA00022490"/>
    </source>
</evidence>
<keyword evidence="13" id="KW-0333">Golgi apparatus</keyword>
<proteinExistence type="inferred from homology"/>
<evidence type="ECO:0000256" key="15">
    <source>
        <dbReference type="ARBA" id="ARBA00023306"/>
    </source>
</evidence>
<keyword evidence="11" id="KW-0498">Mitosis</keyword>
<comment type="similarity">
    <text evidence="5">Belongs to the CLASP family.</text>
</comment>
<feature type="compositionally biased region" description="Low complexity" evidence="18">
    <location>
        <begin position="253"/>
        <end position="267"/>
    </location>
</feature>
<dbReference type="RefSeq" id="XP_039237594.1">
    <property type="nucleotide sequence ID" value="XM_039381660.1"/>
</dbReference>
<keyword evidence="9" id="KW-0493">Microtubule</keyword>
<evidence type="ECO:0000256" key="2">
    <source>
        <dbReference type="ARBA" id="ARBA00004300"/>
    </source>
</evidence>
<feature type="domain" description="TOG" evidence="19">
    <location>
        <begin position="1"/>
        <end position="232"/>
    </location>
</feature>
<evidence type="ECO:0000256" key="18">
    <source>
        <dbReference type="SAM" id="MobiDB-lite"/>
    </source>
</evidence>
<evidence type="ECO:0000256" key="16">
    <source>
        <dbReference type="ARBA" id="ARBA00023328"/>
    </source>
</evidence>
<keyword evidence="12" id="KW-0995">Kinetochore</keyword>
<dbReference type="GO" id="GO:0005813">
    <property type="term" value="C:centrosome"/>
    <property type="evidence" value="ECO:0007669"/>
    <property type="project" value="UniProtKB-SubCell"/>
</dbReference>
<evidence type="ECO:0000256" key="10">
    <source>
        <dbReference type="ARBA" id="ARBA00022737"/>
    </source>
</evidence>
<dbReference type="GO" id="GO:0051301">
    <property type="term" value="P:cell division"/>
    <property type="evidence" value="ECO:0007669"/>
    <property type="project" value="UniProtKB-KW"/>
</dbReference>
<reference evidence="21" key="1">
    <citation type="submission" date="2025-08" db="UniProtKB">
        <authorList>
            <consortium name="RefSeq"/>
        </authorList>
    </citation>
    <scope>IDENTIFICATION</scope>
    <source>
        <tissue evidence="21">Muscle</tissue>
    </source>
</reference>
<keyword evidence="7" id="KW-0963">Cytoplasm</keyword>
<dbReference type="GO" id="GO:0005794">
    <property type="term" value="C:Golgi apparatus"/>
    <property type="evidence" value="ECO:0007669"/>
    <property type="project" value="UniProtKB-SubCell"/>
</dbReference>
<feature type="compositionally biased region" description="Low complexity" evidence="18">
    <location>
        <begin position="676"/>
        <end position="695"/>
    </location>
</feature>
<evidence type="ECO:0000256" key="1">
    <source>
        <dbReference type="ARBA" id="ARBA00004186"/>
    </source>
</evidence>
<evidence type="ECO:0000256" key="6">
    <source>
        <dbReference type="ARBA" id="ARBA00022454"/>
    </source>
</evidence>
<name>A0A7R5KME7_9PASS</name>
<dbReference type="InterPro" id="IPR034085">
    <property type="entry name" value="TOG"/>
</dbReference>
<protein>
    <submittedName>
        <fullName evidence="21">CLIP-associating protein 1 isoform X6</fullName>
    </submittedName>
</protein>
<feature type="compositionally biased region" description="Polar residues" evidence="18">
    <location>
        <begin position="724"/>
        <end position="733"/>
    </location>
</feature>
<dbReference type="Proteomes" id="UP000504627">
    <property type="component" value="Unplaced"/>
</dbReference>
<feature type="region of interest" description="Disordered" evidence="18">
    <location>
        <begin position="1110"/>
        <end position="1150"/>
    </location>
</feature>
<dbReference type="FunFam" id="1.25.10.10:FF:000006">
    <property type="entry name" value="CLIP-associating protein 1 isoform 2"/>
    <property type="match status" value="1"/>
</dbReference>
<dbReference type="InterPro" id="IPR048491">
    <property type="entry name" value="XMAP215_CLASP_TOG"/>
</dbReference>
<dbReference type="GO" id="GO:0030010">
    <property type="term" value="P:establishment of cell polarity"/>
    <property type="evidence" value="ECO:0007669"/>
    <property type="project" value="UniProtKB-ARBA"/>
</dbReference>
<evidence type="ECO:0000256" key="5">
    <source>
        <dbReference type="ARBA" id="ARBA00009549"/>
    </source>
</evidence>
<keyword evidence="6" id="KW-0158">Chromosome</keyword>
<evidence type="ECO:0000256" key="11">
    <source>
        <dbReference type="ARBA" id="ARBA00022776"/>
    </source>
</evidence>
<dbReference type="Gene3D" id="1.25.10.10">
    <property type="entry name" value="Leucine-rich Repeat Variant"/>
    <property type="match status" value="4"/>
</dbReference>
<dbReference type="GO" id="GO:0007026">
    <property type="term" value="P:negative regulation of microtubule depolymerization"/>
    <property type="evidence" value="ECO:0007669"/>
    <property type="project" value="UniProtKB-ARBA"/>
</dbReference>
<feature type="compositionally biased region" description="Polar residues" evidence="18">
    <location>
        <begin position="571"/>
        <end position="597"/>
    </location>
</feature>
<dbReference type="FunFam" id="1.25.10.10:FF:000001">
    <property type="entry name" value="CLIP-associating protein 1 isoform 2"/>
    <property type="match status" value="1"/>
</dbReference>
<feature type="region of interest" description="Disordered" evidence="18">
    <location>
        <begin position="848"/>
        <end position="869"/>
    </location>
</feature>
<keyword evidence="20" id="KW-1185">Reference proteome</keyword>
<dbReference type="InterPro" id="IPR024395">
    <property type="entry name" value="CLASP_N_dom"/>
</dbReference>
<evidence type="ECO:0000259" key="19">
    <source>
        <dbReference type="SMART" id="SM01349"/>
    </source>
</evidence>
<keyword evidence="10" id="KW-0677">Repeat</keyword>
<evidence type="ECO:0000313" key="20">
    <source>
        <dbReference type="Proteomes" id="UP000504627"/>
    </source>
</evidence>
<keyword evidence="16" id="KW-0137">Centromere</keyword>
<keyword evidence="15" id="KW-0131">Cell cycle</keyword>
<dbReference type="Pfam" id="PF12348">
    <property type="entry name" value="CLASP_N"/>
    <property type="match status" value="1"/>
</dbReference>
<dbReference type="PANTHER" id="PTHR21567:SF28">
    <property type="entry name" value="CLIP-ASSOCIATING PROTEIN 1"/>
    <property type="match status" value="1"/>
</dbReference>
<dbReference type="InterPro" id="IPR057546">
    <property type="entry name" value="HEAT_GCN1"/>
</dbReference>
<dbReference type="SMART" id="SM01349">
    <property type="entry name" value="TOG"/>
    <property type="match status" value="4"/>
</dbReference>
<dbReference type="GO" id="GO:0043515">
    <property type="term" value="F:kinetochore binding"/>
    <property type="evidence" value="ECO:0007669"/>
    <property type="project" value="TreeGrafter"/>
</dbReference>
<feature type="region of interest" description="Disordered" evidence="18">
    <location>
        <begin position="543"/>
        <end position="806"/>
    </location>
</feature>
<organism evidence="20 21">
    <name type="scientific">Pipra filicauda</name>
    <name type="common">Wire-tailed manakin</name>
    <dbReference type="NCBI Taxonomy" id="649802"/>
    <lineage>
        <taxon>Eukaryota</taxon>
        <taxon>Metazoa</taxon>
        <taxon>Chordata</taxon>
        <taxon>Craniata</taxon>
        <taxon>Vertebrata</taxon>
        <taxon>Euteleostomi</taxon>
        <taxon>Archelosauria</taxon>
        <taxon>Archosauria</taxon>
        <taxon>Dinosauria</taxon>
        <taxon>Saurischia</taxon>
        <taxon>Theropoda</taxon>
        <taxon>Coelurosauria</taxon>
        <taxon>Aves</taxon>
        <taxon>Neognathae</taxon>
        <taxon>Neoaves</taxon>
        <taxon>Telluraves</taxon>
        <taxon>Australaves</taxon>
        <taxon>Passeriformes</taxon>
        <taxon>Pipridae</taxon>
        <taxon>Pipra</taxon>
    </lineage>
</organism>
<dbReference type="GO" id="GO:0072686">
    <property type="term" value="C:mitotic spindle"/>
    <property type="evidence" value="ECO:0007669"/>
    <property type="project" value="TreeGrafter"/>
</dbReference>
<keyword evidence="14" id="KW-0206">Cytoskeleton</keyword>
<dbReference type="PROSITE" id="PS50077">
    <property type="entry name" value="HEAT_REPEAT"/>
    <property type="match status" value="1"/>
</dbReference>
<dbReference type="GO" id="GO:0000776">
    <property type="term" value="C:kinetochore"/>
    <property type="evidence" value="ECO:0007669"/>
    <property type="project" value="UniProtKB-KW"/>
</dbReference>
<feature type="compositionally biased region" description="Low complexity" evidence="18">
    <location>
        <begin position="606"/>
        <end position="621"/>
    </location>
</feature>
<dbReference type="GO" id="GO:0005876">
    <property type="term" value="C:spindle microtubule"/>
    <property type="evidence" value="ECO:0007669"/>
    <property type="project" value="TreeGrafter"/>
</dbReference>
<feature type="compositionally biased region" description="Low complexity" evidence="18">
    <location>
        <begin position="548"/>
        <end position="567"/>
    </location>
</feature>
<dbReference type="GO" id="GO:0090307">
    <property type="term" value="P:mitotic spindle assembly"/>
    <property type="evidence" value="ECO:0007669"/>
    <property type="project" value="TreeGrafter"/>
</dbReference>
<evidence type="ECO:0000256" key="13">
    <source>
        <dbReference type="ARBA" id="ARBA00023034"/>
    </source>
</evidence>
<dbReference type="InterPro" id="IPR011989">
    <property type="entry name" value="ARM-like"/>
</dbReference>
<evidence type="ECO:0000256" key="3">
    <source>
        <dbReference type="ARBA" id="ARBA00004601"/>
    </source>
</evidence>
<dbReference type="FunFam" id="1.25.10.10:FF:000005">
    <property type="entry name" value="CLIP-associating protein 1 isoform 2"/>
    <property type="match status" value="1"/>
</dbReference>
<gene>
    <name evidence="21" type="primary">CLASP1</name>
</gene>
<feature type="compositionally biased region" description="Polar residues" evidence="18">
    <location>
        <begin position="1111"/>
        <end position="1126"/>
    </location>
</feature>
<dbReference type="Pfam" id="PF23271">
    <property type="entry name" value="HEAT_GCN1"/>
    <property type="match status" value="1"/>
</dbReference>
<keyword evidence="8" id="KW-0132">Cell division</keyword>
<dbReference type="PANTHER" id="PTHR21567">
    <property type="entry name" value="CLASP"/>
    <property type="match status" value="1"/>
</dbReference>
<feature type="domain" description="TOG" evidence="19">
    <location>
        <begin position="878"/>
        <end position="1116"/>
    </location>
</feature>
<feature type="compositionally biased region" description="Polar residues" evidence="18">
    <location>
        <begin position="781"/>
        <end position="793"/>
    </location>
</feature>
<evidence type="ECO:0000256" key="17">
    <source>
        <dbReference type="PROSITE-ProRule" id="PRU00103"/>
    </source>
</evidence>
<feature type="region of interest" description="Disordered" evidence="18">
    <location>
        <begin position="1162"/>
        <end position="1188"/>
    </location>
</feature>
<dbReference type="GO" id="GO:0005881">
    <property type="term" value="C:cytoplasmic microtubule"/>
    <property type="evidence" value="ECO:0007669"/>
    <property type="project" value="TreeGrafter"/>
</dbReference>
<feature type="domain" description="TOG" evidence="19">
    <location>
        <begin position="319"/>
        <end position="551"/>
    </location>
</feature>
<evidence type="ECO:0000256" key="4">
    <source>
        <dbReference type="ARBA" id="ARBA00004629"/>
    </source>
</evidence>
<feature type="repeat" description="HEAT" evidence="17">
    <location>
        <begin position="168"/>
        <end position="206"/>
    </location>
</feature>
<sequence>MEPSMEYCLAQVLQKDVGKRLQVGQELIDYFSDKQKSADLEHDQTMLDKMVDGLATSWVNSSNYKVVLLGIDIISALVSRLQDRFKAQIGTVLPSLLDRLGDSKDSVREQDQTLLLKIMEQAANPQYVWDRMLGGFKHKNFRTREGICLCLIATLNASGAQSLTLSKIVPHICNLLGDPNSQVRDAAINSLVEIYRHVGERVRADLSKKGLPQSRLNVIFTKFDEVQKSGNMIQSSGDKIFDDEDSVDGNRPSSASSSTSSKAPANSRRVGMGTTRRLGSAPLGSKSSTAKEGAGAVDEEDFIKAFEDVPTVQIYSSRDLEESINKIREILSDDKHDWEQRVSALKKIRSLLLAGAAEYDNFFQHLRLLDGAFKLSAKDLRSQVVREACITLGHLSSVLGNKFDHGAEAIMPTIFNLIPNSAKVMATSGVVAVRLIIRHTHIPRLIPIITSNCTSKSVAVRRRCYEFLDLLLQEWQTHSLERHISVLAETIKKGIHDADSEARIEARKCYWGFHSHFSREAEHLYHTLESSYQKALQSHLKNSDSIVSLPQSDRSSSSSQESLNRPLSAKRSPTGSTTSRASTVSTKSVSTPGSLQRSRSDVDVNAAASAKSKVTSSGASTPFSSAAALPPGSYASLDGTTSKPEGRIRTRRQSSGSATSVTSTPADTRGRSRAKVVSQSQPGSRSSSPGKLLGSSYGGLSGGTSRVQPVPSSSEKRSKIPRSQGCSRETSPNRIGLARSSRIPRPSMSQGCSRDTSRESSRDTSPARGFPPLASRRHSRSTSALSTADSVGQSDRFGLGQPGRMPASVNAMRVLSTSTDLEAAVADALLLGDSRSKKKPVRRRYEPYGMYSDDDANSDASSACSERSYGSRNGGIPHYLRQTEDVAEVLNHCASSNWSERKEGLIGLQNLLKSQRTLSRVELKRLCEIFTRMFADPHSKRVFSMFLETLVDFIIIHKDDLQDWLFVLLTQLLKKMGADLLGSVQAKVQKALDVTRDSFPFDQQFNILMRFIVDQTQTPNLKVKVAILKYIESLARQMDPTDFGNSSETRLAVSRIITWTTEPKSSDVRKAAQIVLISLFELNTPEFTMLLGALPKTFQDGATKLLHNHLKNSSNTSVGSPSNTLGRTPSRHSSSRTSPLTSPTNCSHGGLSPSRLWGWSADGLSKHPPPLSQPNSIPTAPSHKTFRRSYSPSMLDYDTENLNSDEIYSSLRGVTEAIEKFSFRSQEDLNEPIKRDGKKDCDIVSRDGGLALPTGDVRGGSDIVEGGRMALDNKTSLLNTQPPRAFSGPRAREYNPYPYADTINTYDKTALKEAVFDDDMDQLRDEGPIDHSDLVADLLKELSNHNERVEERKGALLELLKITREDNLGVWEEHFKTILLLLLETLGDKDHSIRALALRVLREILRNQPARFKNYAELTIMKTLEAHKDSHKEVVRAAEEAASTLASSIHPEQCIKVLCPIIQTADYPINLAAIKMQTKVIERISKESLHQLLPDIIPGLLQGYDNTESSVRKASVFCLVAIYSVIGEELKPHLAQLTGSKMKLLNLYIKRAQTTNSNSSSSSDVSTHS</sequence>
<dbReference type="FunFam" id="1.25.10.10:FF:000031">
    <property type="entry name" value="CLIP-associating protein 1 isoform 2"/>
    <property type="match status" value="1"/>
</dbReference>
<accession>A0A7R5KME7</accession>
<comment type="subcellular location">
    <subcellularLocation>
        <location evidence="4">Chromosome</location>
        <location evidence="4">Centromere</location>
        <location evidence="4">Kinetochore</location>
    </subcellularLocation>
    <subcellularLocation>
        <location evidence="2">Cytoplasm</location>
        <location evidence="2">Cytoskeleton</location>
        <location evidence="2">Microtubule organizing center</location>
        <location evidence="2">Centrosome</location>
    </subcellularLocation>
    <subcellularLocation>
        <location evidence="1">Cytoplasm</location>
        <location evidence="1">Cytoskeleton</location>
        <location evidence="1">Spindle</location>
    </subcellularLocation>
    <subcellularLocation>
        <location evidence="3">Golgi apparatus</location>
        <location evidence="3">trans-Golgi network</location>
    </subcellularLocation>
</comment>
<feature type="compositionally biased region" description="Polar residues" evidence="18">
    <location>
        <begin position="653"/>
        <end position="666"/>
    </location>
</feature>
<evidence type="ECO:0000313" key="21">
    <source>
        <dbReference type="RefSeq" id="XP_039237594.1"/>
    </source>
</evidence>
<dbReference type="InterPro" id="IPR021133">
    <property type="entry name" value="HEAT_type_2"/>
</dbReference>
<dbReference type="GO" id="GO:0008017">
    <property type="term" value="F:microtubule binding"/>
    <property type="evidence" value="ECO:0007669"/>
    <property type="project" value="TreeGrafter"/>
</dbReference>
<dbReference type="SUPFAM" id="SSF48371">
    <property type="entry name" value="ARM repeat"/>
    <property type="match status" value="2"/>
</dbReference>
<dbReference type="CTD" id="23332"/>
<dbReference type="GO" id="GO:0045180">
    <property type="term" value="C:basal cortex"/>
    <property type="evidence" value="ECO:0007669"/>
    <property type="project" value="TreeGrafter"/>
</dbReference>
<dbReference type="GO" id="GO:0040001">
    <property type="term" value="P:establishment of mitotic spindle localization"/>
    <property type="evidence" value="ECO:0007669"/>
    <property type="project" value="TreeGrafter"/>
</dbReference>
<feature type="domain" description="TOG" evidence="19">
    <location>
        <begin position="1322"/>
        <end position="1558"/>
    </location>
</feature>
<dbReference type="Pfam" id="PF21041">
    <property type="entry name" value="XMAP215_CLASP_TOG"/>
    <property type="match status" value="1"/>
</dbReference>
<evidence type="ECO:0000256" key="8">
    <source>
        <dbReference type="ARBA" id="ARBA00022618"/>
    </source>
</evidence>
<dbReference type="GeneID" id="113990308"/>